<evidence type="ECO:0000313" key="1">
    <source>
        <dbReference type="EMBL" id="KJX96453.1"/>
    </source>
</evidence>
<evidence type="ECO:0000313" key="2">
    <source>
        <dbReference type="Proteomes" id="UP000033647"/>
    </source>
</evidence>
<name>A0A0F4GGS3_9PEZI</name>
<keyword evidence="2" id="KW-1185">Reference proteome</keyword>
<sequence>MEKLFLVGSRIFAAEFLAGVEYSSENSPIPDAASGDDPAAAPVPDLADFGDAVVAGHSSGAVIGEERKHSDYDEATTPPDSELVTKTADQVRRHSDEASSMRSRMLAISTSIEEITRSIFEPDQHPRLAAPSLAPDTALKALYEGAAGALDAEGFLQALIWFFIYESIFSTGGFWAKHVENIALSLRRLGSLNVQEQKQRCRDILRNE</sequence>
<reference evidence="1 2" key="1">
    <citation type="submission" date="2015-03" db="EMBL/GenBank/DDBJ databases">
        <title>RNA-seq based gene annotation and comparative genomics of four Zymoseptoria species reveal species-specific pathogenicity related genes and transposable element activity.</title>
        <authorList>
            <person name="Grandaubert J."/>
            <person name="Bhattacharyya A."/>
            <person name="Stukenbrock E.H."/>
        </authorList>
    </citation>
    <scope>NUCLEOTIDE SEQUENCE [LARGE SCALE GENOMIC DNA]</scope>
    <source>
        <strain evidence="1 2">Zb18110</strain>
    </source>
</reference>
<dbReference type="AlphaFoldDB" id="A0A0F4GGS3"/>
<gene>
    <name evidence="1" type="ORF">TI39_contig625g00002</name>
</gene>
<accession>A0A0F4GGS3</accession>
<dbReference type="EMBL" id="LAFY01000617">
    <property type="protein sequence ID" value="KJX96453.1"/>
    <property type="molecule type" value="Genomic_DNA"/>
</dbReference>
<proteinExistence type="predicted"/>
<comment type="caution">
    <text evidence="1">The sequence shown here is derived from an EMBL/GenBank/DDBJ whole genome shotgun (WGS) entry which is preliminary data.</text>
</comment>
<protein>
    <submittedName>
        <fullName evidence="1">Uncharacterized protein</fullName>
    </submittedName>
</protein>
<organism evidence="1 2">
    <name type="scientific">Zymoseptoria brevis</name>
    <dbReference type="NCBI Taxonomy" id="1047168"/>
    <lineage>
        <taxon>Eukaryota</taxon>
        <taxon>Fungi</taxon>
        <taxon>Dikarya</taxon>
        <taxon>Ascomycota</taxon>
        <taxon>Pezizomycotina</taxon>
        <taxon>Dothideomycetes</taxon>
        <taxon>Dothideomycetidae</taxon>
        <taxon>Mycosphaerellales</taxon>
        <taxon>Mycosphaerellaceae</taxon>
        <taxon>Zymoseptoria</taxon>
    </lineage>
</organism>
<dbReference type="Proteomes" id="UP000033647">
    <property type="component" value="Unassembled WGS sequence"/>
</dbReference>